<evidence type="ECO:0000259" key="2">
    <source>
        <dbReference type="Pfam" id="PF06744"/>
    </source>
</evidence>
<evidence type="ECO:0000313" key="6">
    <source>
        <dbReference type="EMBL" id="QCF24727.1"/>
    </source>
</evidence>
<sequence length="1169" mass="131159">MKSMAWIRRLGAMVTLRGLFLALGVVAVLLLIWYGGPLVAVAGWAPLESGPARAIFLLLLVVGWLGRHLWQLKRLRQDNEKVVSEMMVGNEKDALLKEEVDTQRERMREALSLIKKWRPGTLSSVYQLPWYMIIGAPGSGKSTALLNSGLEFPLKDEMGIDAVRGVGGTRYCDWWFTNRAVIIDTAGRYTTQESADKRDARGWNSFLGLLKKYRPRQPINGVILSVSVADLLEQTPTEQLLHARALKQRVQELKNRLGVIFPVYLVLTKFDLLEGFTDTFGMLSEQEREEVFGITFELESVSDSKSLPVVFEQEFNGFLERLSQFLLHRLQQERTPLTRRRIYQFPKQAALLQAPLWNLVKEVFFPSAYEDVPLIRGIYMVSSEQGKQPFDKVSQLVDGQFSLKTVKPAVTPALAQDGFFLRRLFDRIIFAEHGLATTESRKERRFVWARRGTFAAMVVVTLGASAAGYMSFQWNAGLLEEYQQETAELKIELSQPQLDWIRLDALLTKAASMPGVLDAPLPEGGPRQLGLYQGDALAEEAEGAYGRLLQGRFGGMLKETLEIEIGRNLGNLEYLYETLKTYLMLGDPQYLDRDQVHAWLGFILSRQLAGQINTETRESLLQHSRHYLDTEAPMPTDAGLIARARQELTALPLAERAYQRIKVDASQSRLPDFRLPMVMGSVAELVFERRSGASLREGVPGLYTLNGYRALFEPEKNKLVGRLLEDSWVYGEGAKDFGTLDENEIMAGVEERYFRDYVHYWQGFLKDLRVKPFSDQRGGMRVAQLLAGPEAPLARLHAAVKHNTTLTRESPESVALQAAAGVAKNRATQRQQELGNLMGMMSGEEAPEPTFVDQTFDGINELDSGALEDIQAHAGLIARYLEEQSAGRPDALTTVTRSQFDEAIKGVFSTANQTDPDFLPSLLGGFVNDSRRLVKVSVTRKLNDIWRSTVYADYKKAIAGHYPFVAESDSEVALMDFANFFGYGGVLDRFFEDHLQGHVDTDRSPWRLTSDVGINQSSLRLFESAVRIREAFFAPGSRQPSVSFTLTPVYLDSRVAQVLLEMDGQVLVYRHGPPRPVVFTWPKGSGSGTTRLAVTPVDDTGRSVQTTYQGAWSLFRMLRDTGGMAGGARQQNIEIALDKYLANLELVTESVKHPFNTAMLESFRLPPTL</sequence>
<feature type="domain" description="IcmF-related" evidence="3">
    <location>
        <begin position="528"/>
        <end position="805"/>
    </location>
</feature>
<dbReference type="RefSeq" id="WP_136546219.1">
    <property type="nucleotide sequence ID" value="NZ_CP031093.1"/>
</dbReference>
<evidence type="ECO:0000259" key="3">
    <source>
        <dbReference type="Pfam" id="PF06761"/>
    </source>
</evidence>
<dbReference type="KEGG" id="hmi:soil367_01460"/>
<dbReference type="InterPro" id="IPR053156">
    <property type="entry name" value="T6SS_TssM-like"/>
</dbReference>
<name>A0A4P7XG44_9ALTE</name>
<feature type="domain" description="Type VI secretion system IcmF C-terminal" evidence="2">
    <location>
        <begin position="1044"/>
        <end position="1150"/>
    </location>
</feature>
<feature type="domain" description="Type VI secretion system component TssM1 N-terminal" evidence="4">
    <location>
        <begin position="197"/>
        <end position="456"/>
    </location>
</feature>
<protein>
    <submittedName>
        <fullName evidence="6">Type VI secretion system membrane subunit TssM</fullName>
    </submittedName>
</protein>
<feature type="transmembrane region" description="Helical" evidence="1">
    <location>
        <begin position="452"/>
        <end position="472"/>
    </location>
</feature>
<dbReference type="InterPro" id="IPR009612">
    <property type="entry name" value="IcmF-rel"/>
</dbReference>
<dbReference type="Proteomes" id="UP000298049">
    <property type="component" value="Chromosome"/>
</dbReference>
<evidence type="ECO:0000256" key="1">
    <source>
        <dbReference type="SAM" id="Phobius"/>
    </source>
</evidence>
<dbReference type="InterPro" id="IPR048677">
    <property type="entry name" value="TssM1_hel"/>
</dbReference>
<gene>
    <name evidence="6" type="primary">icmF</name>
    <name evidence="6" type="ORF">soil367_01460</name>
</gene>
<dbReference type="AlphaFoldDB" id="A0A4P7XG44"/>
<dbReference type="Pfam" id="PF21070">
    <property type="entry name" value="IcmF_helical"/>
    <property type="match status" value="1"/>
</dbReference>
<dbReference type="InterPro" id="IPR025743">
    <property type="entry name" value="TssM1_N"/>
</dbReference>
<feature type="domain" description="Type VI secretion system component TssM1 helical" evidence="5">
    <location>
        <begin position="940"/>
        <end position="1009"/>
    </location>
</feature>
<dbReference type="Pfam" id="PF06761">
    <property type="entry name" value="IcmF-related"/>
    <property type="match status" value="1"/>
</dbReference>
<evidence type="ECO:0000259" key="5">
    <source>
        <dbReference type="Pfam" id="PF21070"/>
    </source>
</evidence>
<keyword evidence="1" id="KW-0472">Membrane</keyword>
<proteinExistence type="predicted"/>
<organism evidence="6 7">
    <name type="scientific">Hydrocarboniclastica marina</name>
    <dbReference type="NCBI Taxonomy" id="2259620"/>
    <lineage>
        <taxon>Bacteria</taxon>
        <taxon>Pseudomonadati</taxon>
        <taxon>Pseudomonadota</taxon>
        <taxon>Gammaproteobacteria</taxon>
        <taxon>Alteromonadales</taxon>
        <taxon>Alteromonadaceae</taxon>
        <taxon>Hydrocarboniclastica</taxon>
    </lineage>
</organism>
<dbReference type="PANTHER" id="PTHR36153:SF1">
    <property type="entry name" value="TYPE VI SECRETION SYSTEM COMPONENT TSSM1"/>
    <property type="match status" value="1"/>
</dbReference>
<dbReference type="PANTHER" id="PTHR36153">
    <property type="entry name" value="INNER MEMBRANE PROTEIN-RELATED"/>
    <property type="match status" value="1"/>
</dbReference>
<accession>A0A4P7XG44</accession>
<dbReference type="Pfam" id="PF06744">
    <property type="entry name" value="IcmF_C"/>
    <property type="match status" value="1"/>
</dbReference>
<dbReference type="CDD" id="cd00882">
    <property type="entry name" value="Ras_like_GTPase"/>
    <property type="match status" value="1"/>
</dbReference>
<evidence type="ECO:0000259" key="4">
    <source>
        <dbReference type="Pfam" id="PF14331"/>
    </source>
</evidence>
<dbReference type="SUPFAM" id="SSF52540">
    <property type="entry name" value="P-loop containing nucleoside triphosphate hydrolases"/>
    <property type="match status" value="1"/>
</dbReference>
<dbReference type="NCBIfam" id="TIGR03348">
    <property type="entry name" value="VI_IcmF"/>
    <property type="match status" value="1"/>
</dbReference>
<keyword evidence="1" id="KW-1133">Transmembrane helix</keyword>
<dbReference type="Pfam" id="PF14331">
    <property type="entry name" value="IcmF-related_N"/>
    <property type="match status" value="1"/>
</dbReference>
<dbReference type="EMBL" id="CP031093">
    <property type="protein sequence ID" value="QCF24727.1"/>
    <property type="molecule type" value="Genomic_DNA"/>
</dbReference>
<feature type="transmembrane region" description="Helical" evidence="1">
    <location>
        <begin position="52"/>
        <end position="70"/>
    </location>
</feature>
<reference evidence="6 7" key="1">
    <citation type="submission" date="2018-07" db="EMBL/GenBank/DDBJ databases">
        <title>Marsedoiliclastica nanhaica gen. nov. sp. nov., a novel marine hydrocarbonoclastic bacterium isolated from an in-situ enriched hydrocarbon-degrading consortium in deep-sea sediment.</title>
        <authorList>
            <person name="Dong C."/>
            <person name="Ma T."/>
            <person name="Liu R."/>
            <person name="Shao Z."/>
        </authorList>
    </citation>
    <scope>NUCLEOTIDE SEQUENCE [LARGE SCALE GENOMIC DNA]</scope>
    <source>
        <strain evidence="7">soil36-7</strain>
    </source>
</reference>
<evidence type="ECO:0000313" key="7">
    <source>
        <dbReference type="Proteomes" id="UP000298049"/>
    </source>
</evidence>
<dbReference type="OrthoDB" id="9758229at2"/>
<dbReference type="InterPro" id="IPR027417">
    <property type="entry name" value="P-loop_NTPase"/>
</dbReference>
<dbReference type="InterPro" id="IPR017731">
    <property type="entry name" value="TssM1-like"/>
</dbReference>
<keyword evidence="1" id="KW-0812">Transmembrane</keyword>
<dbReference type="Gene3D" id="3.40.50.300">
    <property type="entry name" value="P-loop containing nucleotide triphosphate hydrolases"/>
    <property type="match status" value="1"/>
</dbReference>
<dbReference type="InterPro" id="IPR010623">
    <property type="entry name" value="IcmF_C"/>
</dbReference>
<keyword evidence="7" id="KW-1185">Reference proteome</keyword>